<dbReference type="PANTHER" id="PTHR43386">
    <property type="entry name" value="OLIGOPEPTIDE TRANSPORT SYSTEM PERMEASE PROTEIN APPC"/>
    <property type="match status" value="1"/>
</dbReference>
<evidence type="ECO:0000256" key="4">
    <source>
        <dbReference type="ARBA" id="ARBA00022692"/>
    </source>
</evidence>
<keyword evidence="4 7" id="KW-0812">Transmembrane</keyword>
<dbReference type="Proteomes" id="UP000065151">
    <property type="component" value="Chromosome"/>
</dbReference>
<dbReference type="PROSITE" id="PS50928">
    <property type="entry name" value="ABC_TM1"/>
    <property type="match status" value="1"/>
</dbReference>
<evidence type="ECO:0000256" key="1">
    <source>
        <dbReference type="ARBA" id="ARBA00004651"/>
    </source>
</evidence>
<evidence type="ECO:0000256" key="3">
    <source>
        <dbReference type="ARBA" id="ARBA00022475"/>
    </source>
</evidence>
<evidence type="ECO:0000256" key="6">
    <source>
        <dbReference type="ARBA" id="ARBA00023136"/>
    </source>
</evidence>
<protein>
    <recommendedName>
        <fullName evidence="8">ABC transmembrane type-1 domain-containing protein</fullName>
    </recommendedName>
</protein>
<feature type="transmembrane region" description="Helical" evidence="7">
    <location>
        <begin position="150"/>
        <end position="169"/>
    </location>
</feature>
<dbReference type="InterPro" id="IPR000515">
    <property type="entry name" value="MetI-like"/>
</dbReference>
<gene>
    <name evidence="9" type="ORF">AU252_15355</name>
</gene>
<sequence length="288" mass="30595">MTSTKLAPPNIRSTKFRQAMGPLRSAALVYVVVIIIVMILAPVIAPSDPLAQDIANKRLPVFTPGHLLGTDELGRDVLTRIMYGARIELFIALGATVFAAIAGTFMGIVGGFFGGIAETVTMRLIVDVILAFPPIILALLAVTIYGPGPITLIMVMGVLFAPTFARITYGQTLSVKREEYVEAARAFGAKTPVTLFKVILPNVSAPIIVQFSLTMAQAILLESGLSYLGLGVVPPEPSWGAMVAEGQRYITSDPMGLLVPSAALVLTILAFGLLGDGLRAYLDPKSRK</sequence>
<keyword evidence="5 7" id="KW-1133">Transmembrane helix</keyword>
<keyword evidence="6 7" id="KW-0472">Membrane</keyword>
<dbReference type="Gene3D" id="1.10.3720.10">
    <property type="entry name" value="MetI-like"/>
    <property type="match status" value="1"/>
</dbReference>
<evidence type="ECO:0000313" key="9">
    <source>
        <dbReference type="EMBL" id="ALV42353.1"/>
    </source>
</evidence>
<dbReference type="InterPro" id="IPR035906">
    <property type="entry name" value="MetI-like_sf"/>
</dbReference>
<organism evidence="9">
    <name type="scientific">Pseudarthrobacter sulfonivorans</name>
    <dbReference type="NCBI Taxonomy" id="121292"/>
    <lineage>
        <taxon>Bacteria</taxon>
        <taxon>Bacillati</taxon>
        <taxon>Actinomycetota</taxon>
        <taxon>Actinomycetes</taxon>
        <taxon>Micrococcales</taxon>
        <taxon>Micrococcaceae</taxon>
        <taxon>Pseudarthrobacter</taxon>
    </lineage>
</organism>
<dbReference type="CDD" id="cd06261">
    <property type="entry name" value="TM_PBP2"/>
    <property type="match status" value="1"/>
</dbReference>
<dbReference type="SUPFAM" id="SSF161098">
    <property type="entry name" value="MetI-like"/>
    <property type="match status" value="1"/>
</dbReference>
<comment type="similarity">
    <text evidence="7">Belongs to the binding-protein-dependent transport system permease family.</text>
</comment>
<name>A0A0U3RB00_9MICC</name>
<keyword evidence="2 7" id="KW-0813">Transport</keyword>
<dbReference type="Pfam" id="PF00528">
    <property type="entry name" value="BPD_transp_1"/>
    <property type="match status" value="1"/>
</dbReference>
<dbReference type="KEGG" id="psul:AU252_15355"/>
<feature type="transmembrane region" description="Helical" evidence="7">
    <location>
        <begin position="89"/>
        <end position="112"/>
    </location>
</feature>
<evidence type="ECO:0000256" key="5">
    <source>
        <dbReference type="ARBA" id="ARBA00022989"/>
    </source>
</evidence>
<feature type="transmembrane region" description="Helical" evidence="7">
    <location>
        <begin position="124"/>
        <end position="144"/>
    </location>
</feature>
<comment type="subcellular location">
    <subcellularLocation>
        <location evidence="1 7">Cell membrane</location>
        <topology evidence="1 7">Multi-pass membrane protein</topology>
    </subcellularLocation>
</comment>
<feature type="transmembrane region" description="Helical" evidence="7">
    <location>
        <begin position="21"/>
        <end position="45"/>
    </location>
</feature>
<keyword evidence="3" id="KW-1003">Cell membrane</keyword>
<dbReference type="GO" id="GO:0005886">
    <property type="term" value="C:plasma membrane"/>
    <property type="evidence" value="ECO:0007669"/>
    <property type="project" value="UniProtKB-SubCell"/>
</dbReference>
<proteinExistence type="inferred from homology"/>
<evidence type="ECO:0000256" key="2">
    <source>
        <dbReference type="ARBA" id="ARBA00022448"/>
    </source>
</evidence>
<evidence type="ECO:0000259" key="8">
    <source>
        <dbReference type="PROSITE" id="PS50928"/>
    </source>
</evidence>
<accession>A0A0U3RB00</accession>
<dbReference type="PANTHER" id="PTHR43386:SF25">
    <property type="entry name" value="PEPTIDE ABC TRANSPORTER PERMEASE PROTEIN"/>
    <property type="match status" value="1"/>
</dbReference>
<dbReference type="EMBL" id="CP013747">
    <property type="protein sequence ID" value="ALV42353.1"/>
    <property type="molecule type" value="Genomic_DNA"/>
</dbReference>
<evidence type="ECO:0000313" key="10">
    <source>
        <dbReference type="Proteomes" id="UP000065151"/>
    </source>
</evidence>
<feature type="transmembrane region" description="Helical" evidence="7">
    <location>
        <begin position="257"/>
        <end position="282"/>
    </location>
</feature>
<dbReference type="GO" id="GO:0055085">
    <property type="term" value="P:transmembrane transport"/>
    <property type="evidence" value="ECO:0007669"/>
    <property type="project" value="InterPro"/>
</dbReference>
<reference evidence="9 10" key="1">
    <citation type="submission" date="2015-12" db="EMBL/GenBank/DDBJ databases">
        <authorList>
            <person name="Shamseldin A."/>
            <person name="Moawad H."/>
            <person name="Abd El-Rahim W.M."/>
            <person name="Sadowsky M.J."/>
        </authorList>
    </citation>
    <scope>NUCLEOTIDE SEQUENCE [LARGE SCALE GENOMIC DNA]</scope>
    <source>
        <strain evidence="9 10">Ar51</strain>
    </source>
</reference>
<feature type="transmembrane region" description="Helical" evidence="7">
    <location>
        <begin position="199"/>
        <end position="220"/>
    </location>
</feature>
<feature type="domain" description="ABC transmembrane type-1" evidence="8">
    <location>
        <begin position="85"/>
        <end position="275"/>
    </location>
</feature>
<evidence type="ECO:0000256" key="7">
    <source>
        <dbReference type="RuleBase" id="RU363032"/>
    </source>
</evidence>
<dbReference type="STRING" id="121292.AU252_15355"/>
<dbReference type="InterPro" id="IPR050366">
    <property type="entry name" value="BP-dependent_transpt_permease"/>
</dbReference>
<dbReference type="AlphaFoldDB" id="A0A0U3RB00"/>